<dbReference type="PANTHER" id="PTHR43692">
    <property type="entry name" value="UDP-N-ACETYLMURAMOYLALANINE--D-GLUTAMATE LIGASE"/>
    <property type="match status" value="1"/>
</dbReference>
<dbReference type="RefSeq" id="WP_323738027.1">
    <property type="nucleotide sequence ID" value="NZ_CP112932.1"/>
</dbReference>
<dbReference type="EMBL" id="CP112932">
    <property type="protein sequence ID" value="WPY01238.1"/>
    <property type="molecule type" value="Genomic_DNA"/>
</dbReference>
<evidence type="ECO:0000256" key="10">
    <source>
        <dbReference type="RuleBase" id="RU003664"/>
    </source>
</evidence>
<dbReference type="SUPFAM" id="SSF53623">
    <property type="entry name" value="MurD-like peptide ligases, catalytic domain"/>
    <property type="match status" value="1"/>
</dbReference>
<comment type="similarity">
    <text evidence="9">Belongs to the MurCDEF family.</text>
</comment>
<keyword evidence="4 9" id="KW-0436">Ligase</keyword>
<evidence type="ECO:0000256" key="6">
    <source>
        <dbReference type="ARBA" id="ARBA00022741"/>
    </source>
</evidence>
<dbReference type="NCBIfam" id="TIGR01087">
    <property type="entry name" value="murD"/>
    <property type="match status" value="1"/>
</dbReference>
<dbReference type="Pfam" id="PF08245">
    <property type="entry name" value="Mur_ligase_M"/>
    <property type="match status" value="1"/>
</dbReference>
<keyword evidence="14" id="KW-1185">Reference proteome</keyword>
<dbReference type="InterPro" id="IPR036565">
    <property type="entry name" value="Mur-like_cat_sf"/>
</dbReference>
<keyword evidence="9 10" id="KW-0573">Peptidoglycan synthesis</keyword>
<comment type="catalytic activity">
    <reaction evidence="9 10">
        <text>UDP-N-acetyl-alpha-D-muramoyl-L-alanine + D-glutamate + ATP = UDP-N-acetyl-alpha-D-muramoyl-L-alanyl-D-glutamate + ADP + phosphate + H(+)</text>
        <dbReference type="Rhea" id="RHEA:16429"/>
        <dbReference type="ChEBI" id="CHEBI:15378"/>
        <dbReference type="ChEBI" id="CHEBI:29986"/>
        <dbReference type="ChEBI" id="CHEBI:30616"/>
        <dbReference type="ChEBI" id="CHEBI:43474"/>
        <dbReference type="ChEBI" id="CHEBI:83898"/>
        <dbReference type="ChEBI" id="CHEBI:83900"/>
        <dbReference type="ChEBI" id="CHEBI:456216"/>
        <dbReference type="EC" id="6.3.2.9"/>
    </reaction>
</comment>
<evidence type="ECO:0000256" key="2">
    <source>
        <dbReference type="ARBA" id="ARBA00004752"/>
    </source>
</evidence>
<comment type="pathway">
    <text evidence="2 9 10">Cell wall biogenesis; peptidoglycan biosynthesis.</text>
</comment>
<evidence type="ECO:0000259" key="12">
    <source>
        <dbReference type="Pfam" id="PF08245"/>
    </source>
</evidence>
<dbReference type="PANTHER" id="PTHR43692:SF1">
    <property type="entry name" value="UDP-N-ACETYLMURAMOYLALANINE--D-GLUTAMATE LIGASE"/>
    <property type="match status" value="1"/>
</dbReference>
<keyword evidence="9 10" id="KW-0133">Cell shape</keyword>
<dbReference type="Pfam" id="PF02875">
    <property type="entry name" value="Mur_ligase_C"/>
    <property type="match status" value="1"/>
</dbReference>
<dbReference type="Proteomes" id="UP001326613">
    <property type="component" value="Chromosome"/>
</dbReference>
<dbReference type="InterPro" id="IPR036615">
    <property type="entry name" value="Mur_ligase_C_dom_sf"/>
</dbReference>
<evidence type="ECO:0000256" key="7">
    <source>
        <dbReference type="ARBA" id="ARBA00022840"/>
    </source>
</evidence>
<dbReference type="SUPFAM" id="SSF51984">
    <property type="entry name" value="MurCD N-terminal domain"/>
    <property type="match status" value="1"/>
</dbReference>
<dbReference type="SUPFAM" id="SSF53244">
    <property type="entry name" value="MurD-like peptide ligases, peptide-binding domain"/>
    <property type="match status" value="1"/>
</dbReference>
<feature type="binding site" evidence="9">
    <location>
        <begin position="115"/>
        <end position="121"/>
    </location>
    <ligand>
        <name>ATP</name>
        <dbReference type="ChEBI" id="CHEBI:30616"/>
    </ligand>
</feature>
<proteinExistence type="inferred from homology"/>
<evidence type="ECO:0000256" key="3">
    <source>
        <dbReference type="ARBA" id="ARBA00022490"/>
    </source>
</evidence>
<evidence type="ECO:0000313" key="14">
    <source>
        <dbReference type="Proteomes" id="UP001326613"/>
    </source>
</evidence>
<dbReference type="HAMAP" id="MF_00639">
    <property type="entry name" value="MurD"/>
    <property type="match status" value="1"/>
</dbReference>
<keyword evidence="9 10" id="KW-0961">Cell wall biogenesis/degradation</keyword>
<keyword evidence="7 9" id="KW-0067">ATP-binding</keyword>
<keyword evidence="5 9" id="KW-0132">Cell division</keyword>
<evidence type="ECO:0000256" key="8">
    <source>
        <dbReference type="ARBA" id="ARBA00023306"/>
    </source>
</evidence>
<organism evidence="13 14">
    <name type="scientific">Candidatus Trichorickettsia mobilis</name>
    <dbReference type="NCBI Taxonomy" id="1346319"/>
    <lineage>
        <taxon>Bacteria</taxon>
        <taxon>Pseudomonadati</taxon>
        <taxon>Pseudomonadota</taxon>
        <taxon>Alphaproteobacteria</taxon>
        <taxon>Rickettsiales</taxon>
        <taxon>Rickettsiaceae</taxon>
        <taxon>Rickettsieae</taxon>
        <taxon>Candidatus Trichorickettsia</taxon>
    </lineage>
</organism>
<keyword evidence="3 9" id="KW-0963">Cytoplasm</keyword>
<dbReference type="GO" id="GO:0016874">
    <property type="term" value="F:ligase activity"/>
    <property type="evidence" value="ECO:0007669"/>
    <property type="project" value="UniProtKB-KW"/>
</dbReference>
<evidence type="ECO:0000313" key="13">
    <source>
        <dbReference type="EMBL" id="WPY01238.1"/>
    </source>
</evidence>
<keyword evidence="6 9" id="KW-0547">Nucleotide-binding</keyword>
<evidence type="ECO:0000256" key="5">
    <source>
        <dbReference type="ARBA" id="ARBA00022618"/>
    </source>
</evidence>
<evidence type="ECO:0000256" key="1">
    <source>
        <dbReference type="ARBA" id="ARBA00004496"/>
    </source>
</evidence>
<evidence type="ECO:0000256" key="4">
    <source>
        <dbReference type="ARBA" id="ARBA00022598"/>
    </source>
</evidence>
<comment type="subcellular location">
    <subcellularLocation>
        <location evidence="1 9 10">Cytoplasm</location>
    </subcellularLocation>
</comment>
<dbReference type="InterPro" id="IPR004101">
    <property type="entry name" value="Mur_ligase_C"/>
</dbReference>
<reference evidence="13 14" key="1">
    <citation type="submission" date="2022-10" db="EMBL/GenBank/DDBJ databases">
        <title>Host association and intracellularity evolved multiple times independently in the Rickettsiales.</title>
        <authorList>
            <person name="Castelli M."/>
            <person name="Nardi T."/>
            <person name="Gammuto L."/>
            <person name="Bellinzona G."/>
            <person name="Sabaneyeva E."/>
            <person name="Potekhin A."/>
            <person name="Serra V."/>
            <person name="Petroni G."/>
            <person name="Sassera D."/>
        </authorList>
    </citation>
    <scope>NUCLEOTIDE SEQUENCE [LARGE SCALE GENOMIC DNA]</scope>
    <source>
        <strain evidence="13 14">Kr 154-4</strain>
    </source>
</reference>
<dbReference type="Gene3D" id="3.40.50.720">
    <property type="entry name" value="NAD(P)-binding Rossmann-like Domain"/>
    <property type="match status" value="1"/>
</dbReference>
<dbReference type="EC" id="6.3.2.9" evidence="9 10"/>
<feature type="domain" description="Mur ligase C-terminal" evidence="11">
    <location>
        <begin position="318"/>
        <end position="417"/>
    </location>
</feature>
<dbReference type="InterPro" id="IPR005762">
    <property type="entry name" value="MurD"/>
</dbReference>
<accession>A0ABZ0UW67</accession>
<protein>
    <recommendedName>
        <fullName evidence="9 10">UDP-N-acetylmuramoylalanine--D-glutamate ligase</fullName>
        <ecNumber evidence="9 10">6.3.2.9</ecNumber>
    </recommendedName>
    <alternativeName>
        <fullName evidence="9">D-glutamic acid-adding enzyme</fullName>
    </alternativeName>
    <alternativeName>
        <fullName evidence="9">UDP-N-acetylmuramoyl-L-alanyl-D-glutamate synthetase</fullName>
    </alternativeName>
</protein>
<dbReference type="Gene3D" id="3.40.1190.10">
    <property type="entry name" value="Mur-like, catalytic domain"/>
    <property type="match status" value="1"/>
</dbReference>
<name>A0ABZ0UW67_9RICK</name>
<gene>
    <name evidence="9" type="primary">murD</name>
    <name evidence="13" type="ORF">Trichorick_01146</name>
</gene>
<comment type="function">
    <text evidence="9 10">Cell wall formation. Catalyzes the addition of glutamate to the nucleotide precursor UDP-N-acetylmuramoyl-L-alanine (UMA).</text>
</comment>
<dbReference type="PROSITE" id="PS01011">
    <property type="entry name" value="FOLYLPOLYGLU_SYNT_1"/>
    <property type="match status" value="1"/>
</dbReference>
<sequence>MIHLLSQAGKKIGIFGLNRTGIAAYSALTSFATQIICYDDNYNNCQKFQTIYPEAKIVDLTNPKWTQLDKILLSPGIPLSHPLIKIAEANKITITSDIDLLFEEYHKADFIAVTGTNGKSTTTALIAHILQFAGIDYPAGGNLGNAALSLPSNKTGYVLELSSFQLELINNFRAKIAILLNITPDHLDRHLTMDNYINAKQKILLPSATDSLCYRIIGVDNIITKNIYAQFKQRPQSLVKIIPVSAMEQLPDGITVLENTIYDNIGDESVVIELPYVKSLQGAHNRENIAASYAACCLVKVKPEQIVQALSSFSGLPHRMQYVGSISNIEVYNDSKATNAEAAIKSISTLDNIYWLAGGIAKSGGIEAIKPWFNRINKAYLFGQDKELFAQTLAGTAVNVHICKDLEEAVDSAFRDALEACSTLDNKKRMNILLAPAASSYDQFLNFEQRGEMFVKFCIQRPNFNAS</sequence>
<evidence type="ECO:0000259" key="11">
    <source>
        <dbReference type="Pfam" id="PF02875"/>
    </source>
</evidence>
<dbReference type="Gene3D" id="3.90.190.20">
    <property type="entry name" value="Mur ligase, C-terminal domain"/>
    <property type="match status" value="1"/>
</dbReference>
<feature type="domain" description="Mur ligase central" evidence="12">
    <location>
        <begin position="113"/>
        <end position="295"/>
    </location>
</feature>
<dbReference type="InterPro" id="IPR013221">
    <property type="entry name" value="Mur_ligase_cen"/>
</dbReference>
<keyword evidence="8 9" id="KW-0131">Cell cycle</keyword>
<dbReference type="InterPro" id="IPR018109">
    <property type="entry name" value="Folylpolyglutamate_synth_CS"/>
</dbReference>
<evidence type="ECO:0000256" key="9">
    <source>
        <dbReference type="HAMAP-Rule" id="MF_00639"/>
    </source>
</evidence>